<dbReference type="InterPro" id="IPR045107">
    <property type="entry name" value="SAC3/GANP/THP3"/>
</dbReference>
<feature type="compositionally biased region" description="Basic and acidic residues" evidence="1">
    <location>
        <begin position="137"/>
        <end position="159"/>
    </location>
</feature>
<dbReference type="PANTHER" id="PTHR12436:SF4">
    <property type="entry name" value="LEUKOCYTE RECEPTOR CLUSTER MEMBER 8"/>
    <property type="match status" value="1"/>
</dbReference>
<keyword evidence="4" id="KW-1185">Reference proteome</keyword>
<gene>
    <name evidence="3" type="ORF">CDCA_CDCA09G2689</name>
</gene>
<feature type="region of interest" description="Disordered" evidence="1">
    <location>
        <begin position="135"/>
        <end position="159"/>
    </location>
</feature>
<comment type="caution">
    <text evidence="3">The sequence shown here is derived from an EMBL/GenBank/DDBJ whole genome shotgun (WGS) entry which is preliminary data.</text>
</comment>
<feature type="domain" description="SAC3/GANP/THP3 conserved" evidence="2">
    <location>
        <begin position="253"/>
        <end position="474"/>
    </location>
</feature>
<organism evidence="3 4">
    <name type="scientific">Cyanidium caldarium</name>
    <name type="common">Red alga</name>
    <dbReference type="NCBI Taxonomy" id="2771"/>
    <lineage>
        <taxon>Eukaryota</taxon>
        <taxon>Rhodophyta</taxon>
        <taxon>Bangiophyceae</taxon>
        <taxon>Cyanidiales</taxon>
        <taxon>Cyanidiaceae</taxon>
        <taxon>Cyanidium</taxon>
    </lineage>
</organism>
<dbReference type="PANTHER" id="PTHR12436">
    <property type="entry name" value="80 KDA MCM3-ASSOCIATED PROTEIN"/>
    <property type="match status" value="1"/>
</dbReference>
<reference evidence="3 4" key="1">
    <citation type="submission" date="2022-07" db="EMBL/GenBank/DDBJ databases">
        <title>Genome-wide signatures of adaptation to extreme environments.</title>
        <authorList>
            <person name="Cho C.H."/>
            <person name="Yoon H.S."/>
        </authorList>
    </citation>
    <scope>NUCLEOTIDE SEQUENCE [LARGE SCALE GENOMIC DNA]</scope>
    <source>
        <strain evidence="3 4">DBV 063 E5</strain>
    </source>
</reference>
<evidence type="ECO:0000313" key="4">
    <source>
        <dbReference type="Proteomes" id="UP001301350"/>
    </source>
</evidence>
<dbReference type="InterPro" id="IPR005062">
    <property type="entry name" value="SAC3/GANP/THP3_conserved"/>
</dbReference>
<dbReference type="Pfam" id="PF03399">
    <property type="entry name" value="SAC3_GANP"/>
    <property type="match status" value="1"/>
</dbReference>
<dbReference type="AlphaFoldDB" id="A0AAV9IWK3"/>
<dbReference type="GO" id="GO:0005634">
    <property type="term" value="C:nucleus"/>
    <property type="evidence" value="ECO:0007669"/>
    <property type="project" value="TreeGrafter"/>
</dbReference>
<accession>A0AAV9IWK3</accession>
<sequence>MQPWTPTGDTALVQDATESARYYTTRLPTHISYHWTESGREYLYDSVSGQTRWLWERTATPPWMMSAGGLPCYYVNCVDGRTHWSLPIVQAASGSDHLGIGEVHKGDAAMAGGCYGETSEVKSLESACQRRWMGPRPAKELENREHPTASRGREAVDRECARPTQPAACAAPNCERTSVASRAESVTEEEVRRRARAARFRQHLQPHRTRRLEMAPTANVGAATTPSWSPSSPITDRLVGTNARLEKSYLRLTTAARASEVRPLPVLQRAFQSLRDRWQQHQVEYGYVCEQLKAMRQDLQVQGIGATHRLAFDVYEMHARIALRHYDLAEYSQCQSVLQSMYRENASEGAAHRREFLAYRILYAVYTGAYLDLTLWLRDVMRDGSEEQRVLSATLDETDAVAHAMQVVRAVRLGNYHRFTRLHALAPHQSAYLMDCIAVRVRSAAVMTIVCAYRPTLPLTWVASELGMQRAAAVRARSRHERAGAEAQVSEEHCLRATAELLEQHRAVVHRDQAVLECGERMRQRVRPPDDLSVWLPRAEQIRQTH</sequence>
<evidence type="ECO:0000259" key="2">
    <source>
        <dbReference type="Pfam" id="PF03399"/>
    </source>
</evidence>
<name>A0AAV9IWK3_CYACA</name>
<dbReference type="Proteomes" id="UP001301350">
    <property type="component" value="Unassembled WGS sequence"/>
</dbReference>
<dbReference type="Gene3D" id="1.25.40.990">
    <property type="match status" value="1"/>
</dbReference>
<protein>
    <recommendedName>
        <fullName evidence="2">SAC3/GANP/THP3 conserved domain-containing protein</fullName>
    </recommendedName>
</protein>
<evidence type="ECO:0000256" key="1">
    <source>
        <dbReference type="SAM" id="MobiDB-lite"/>
    </source>
</evidence>
<evidence type="ECO:0000313" key="3">
    <source>
        <dbReference type="EMBL" id="KAK4536664.1"/>
    </source>
</evidence>
<proteinExistence type="predicted"/>
<dbReference type="EMBL" id="JANCYW010000009">
    <property type="protein sequence ID" value="KAK4536664.1"/>
    <property type="molecule type" value="Genomic_DNA"/>
</dbReference>